<feature type="transmembrane region" description="Helical" evidence="6">
    <location>
        <begin position="857"/>
        <end position="877"/>
    </location>
</feature>
<dbReference type="PANTHER" id="PTHR11654">
    <property type="entry name" value="OLIGOPEPTIDE TRANSPORTER-RELATED"/>
    <property type="match status" value="1"/>
</dbReference>
<keyword evidence="4 6" id="KW-1133">Transmembrane helix</keyword>
<protein>
    <submittedName>
        <fullName evidence="7">Major facilitator superfamily protein</fullName>
    </submittedName>
</protein>
<feature type="transmembrane region" description="Helical" evidence="6">
    <location>
        <begin position="829"/>
        <end position="851"/>
    </location>
</feature>
<feature type="transmembrane region" description="Helical" evidence="6">
    <location>
        <begin position="403"/>
        <end position="424"/>
    </location>
</feature>
<dbReference type="GO" id="GO:0016020">
    <property type="term" value="C:membrane"/>
    <property type="evidence" value="ECO:0007669"/>
    <property type="project" value="UniProtKB-SubCell"/>
</dbReference>
<feature type="transmembrane region" description="Helical" evidence="6">
    <location>
        <begin position="734"/>
        <end position="756"/>
    </location>
</feature>
<comment type="subcellular location">
    <subcellularLocation>
        <location evidence="1">Membrane</location>
        <topology evidence="1">Multi-pass membrane protein</topology>
    </subcellularLocation>
</comment>
<evidence type="ECO:0000313" key="7">
    <source>
        <dbReference type="EMBL" id="BBH04342.1"/>
    </source>
</evidence>
<keyword evidence="3 6" id="KW-0812">Transmembrane</keyword>
<evidence type="ECO:0000256" key="4">
    <source>
        <dbReference type="ARBA" id="ARBA00022989"/>
    </source>
</evidence>
<evidence type="ECO:0000256" key="2">
    <source>
        <dbReference type="ARBA" id="ARBA00005982"/>
    </source>
</evidence>
<feature type="transmembrane region" description="Helical" evidence="6">
    <location>
        <begin position="283"/>
        <end position="304"/>
    </location>
</feature>
<dbReference type="InterPro" id="IPR000109">
    <property type="entry name" value="POT_fam"/>
</dbReference>
<feature type="transmembrane region" description="Helical" evidence="6">
    <location>
        <begin position="1093"/>
        <end position="1112"/>
    </location>
</feature>
<feature type="transmembrane region" description="Helical" evidence="6">
    <location>
        <begin position="977"/>
        <end position="998"/>
    </location>
</feature>
<sequence length="1225" mass="134329">MSFSGNSCDFAYIATCNYRHSLFPVTGVLQNFKSSYQNAINLVSPFKHWQMISEDNNRDAEVSGAVDTNIPENEQQVTTEITESKETKSPVQKSRGGWTLATILLANQGLATLAFFGVGVNLVLFLIRVLDQQNAAAANNVSKWTGTVYLFSLVGAFLSDSYWGRFLTCAIFQLILVLGLGLLSLSSWLYLIHPSGCGDGVTPCKPKSTVGVVMFYLSIYLIALGYGGHQPTIATFGADQFDETNPKQQSSKAAFFCYFYFALNVGSLFSNSILVYYEDKGFWTMGFLVSLGSAIVGLVSYLLAAPRYRYIKPSGNPLPRVAQVFVAAFRKWKVVPASPENLYEVEGSESAIKGSRKILHSKEIEFLDKAATITEMDQSGHNNPWRVCTVTQVEEAKCVLKMLPIWLCTIIYSVVFTQMASLFVEQGDVMESHIGNFHFPAASMSLFDIFSVLICTGIYRHILVPVSGRLSGNPKGLSELQRMGIGLIIGLLSMVAAGATEVARLKHVQPGQKVSSLSIFWQIPQYVLVGASEIFMYVGQLEFFNGQAPDGIKSLGSSLCMASISLGNYVSSLLVTIVMMITARGENPGWIPNNLNEGHLDRFYFLIAILTALDFVVYVFCAKRYKGINLQGPELEMESIESPQEEKEPSMASSMDLLNFSNEAARKKVIAGKSKTSLIRKSTGGWKFASLLLVNQGLATLAFFGVGVNLVLFLTRVLDQENAVAANNVSKWTGTVYLCSLIGAFLSDSYWVGLVLSSLSSWLFLFHPSGCGDGEIVCMPASPVGVAIFYLSIYLVAFGYGGYQPTIATFGADQFDEANPKEGASKAVFFCYFYFALNVGSLFSNTILVYYEDTGKWTLGFVVSLGSAIIALLSFLLGTPGYRHLKPCGNPLPRVAQVFVAAARKWDIVPVNSDDLYEVEGPDSAIKGSRKIYHSNEIEFLDKAATITEDDLCGPKNPWRLCTVTQVEEAKCVLKMLPIWLCTIIYSVVFTQMASLFVEQGDVMKSNFGNFHLPAASMSAFDICSVLICTGIYRQVLVPLAGKLSGNTKGISELKRMGIGLVIGMLAMVAAGATEIARLKHVLPGEKISSLNIFWQIPQYVLVGASEVFMYVGQLEFFNGQAPDGIKSFGSSLCMASMSLGNYASSFLVNMVMGITARGKDPGWIPDDLNTGHLDRFYFLIAALTAFDFVIYVFCAKWYKSINLEGSEKEIQIIEIQQDVVLRRV</sequence>
<evidence type="ECO:0000256" key="3">
    <source>
        <dbReference type="ARBA" id="ARBA00022692"/>
    </source>
</evidence>
<feature type="transmembrane region" description="Helical" evidence="6">
    <location>
        <begin position="480"/>
        <end position="499"/>
    </location>
</feature>
<feature type="transmembrane region" description="Helical" evidence="6">
    <location>
        <begin position="559"/>
        <end position="583"/>
    </location>
</feature>
<feature type="transmembrane region" description="Helical" evidence="6">
    <location>
        <begin position="519"/>
        <end position="538"/>
    </location>
</feature>
<comment type="similarity">
    <text evidence="2">Belongs to the major facilitator superfamily. Proton-dependent oligopeptide transporter (POT/PTR) (TC 2.A.17) family.</text>
</comment>
<feature type="transmembrane region" description="Helical" evidence="6">
    <location>
        <begin position="1054"/>
        <end position="1073"/>
    </location>
</feature>
<evidence type="ECO:0000256" key="5">
    <source>
        <dbReference type="ARBA" id="ARBA00023136"/>
    </source>
</evidence>
<reference evidence="7" key="1">
    <citation type="journal article" date="2019" name="Science">
        <title>Mutation of a bHLH transcription factor allowed almond domestication.</title>
        <authorList>
            <person name="Sanchez-Perez R."/>
            <person name="Pavan S."/>
            <person name="Mazzeo R."/>
            <person name="Moldovan C."/>
            <person name="Aiese Cigliano R."/>
            <person name="Del Cueto J."/>
            <person name="Ricciardi F."/>
            <person name="Lotti C."/>
            <person name="Ricciardi L."/>
            <person name="Dicenta F."/>
            <person name="Lopez-Marques R.L."/>
            <person name="Lindberg Moller B."/>
        </authorList>
    </citation>
    <scope>NUCLEOTIDE SEQUENCE</scope>
</reference>
<feature type="transmembrane region" description="Helical" evidence="6">
    <location>
        <begin position="210"/>
        <end position="227"/>
    </location>
</feature>
<feature type="transmembrane region" description="Helical" evidence="6">
    <location>
        <begin position="170"/>
        <end position="190"/>
    </location>
</feature>
<dbReference type="InterPro" id="IPR036259">
    <property type="entry name" value="MFS_trans_sf"/>
</dbReference>
<feature type="transmembrane region" description="Helical" evidence="6">
    <location>
        <begin position="603"/>
        <end position="621"/>
    </location>
</feature>
<dbReference type="SUPFAM" id="SSF103473">
    <property type="entry name" value="MFS general substrate transporter"/>
    <property type="match status" value="2"/>
</dbReference>
<accession>A0A4Y1RJ39</accession>
<proteinExistence type="inferred from homology"/>
<feature type="transmembrane region" description="Helical" evidence="6">
    <location>
        <begin position="255"/>
        <end position="277"/>
    </location>
</feature>
<keyword evidence="5 6" id="KW-0472">Membrane</keyword>
<feature type="transmembrane region" description="Helical" evidence="6">
    <location>
        <begin position="436"/>
        <end position="459"/>
    </location>
</feature>
<feature type="transmembrane region" description="Helical" evidence="6">
    <location>
        <begin position="1133"/>
        <end position="1157"/>
    </location>
</feature>
<feature type="transmembrane region" description="Helical" evidence="6">
    <location>
        <begin position="147"/>
        <end position="163"/>
    </location>
</feature>
<organism evidence="7">
    <name type="scientific">Prunus dulcis</name>
    <name type="common">Almond</name>
    <name type="synonym">Amygdalus dulcis</name>
    <dbReference type="NCBI Taxonomy" id="3755"/>
    <lineage>
        <taxon>Eukaryota</taxon>
        <taxon>Viridiplantae</taxon>
        <taxon>Streptophyta</taxon>
        <taxon>Embryophyta</taxon>
        <taxon>Tracheophyta</taxon>
        <taxon>Spermatophyta</taxon>
        <taxon>Magnoliopsida</taxon>
        <taxon>eudicotyledons</taxon>
        <taxon>Gunneridae</taxon>
        <taxon>Pentapetalae</taxon>
        <taxon>rosids</taxon>
        <taxon>fabids</taxon>
        <taxon>Rosales</taxon>
        <taxon>Rosaceae</taxon>
        <taxon>Amygdaloideae</taxon>
        <taxon>Amygdaleae</taxon>
        <taxon>Prunus</taxon>
    </lineage>
</organism>
<feature type="transmembrane region" description="Helical" evidence="6">
    <location>
        <begin position="98"/>
        <end position="127"/>
    </location>
</feature>
<evidence type="ECO:0000256" key="6">
    <source>
        <dbReference type="SAM" id="Phobius"/>
    </source>
</evidence>
<dbReference type="GO" id="GO:0022857">
    <property type="term" value="F:transmembrane transporter activity"/>
    <property type="evidence" value="ECO:0007669"/>
    <property type="project" value="InterPro"/>
</dbReference>
<feature type="transmembrane region" description="Helical" evidence="6">
    <location>
        <begin position="688"/>
        <end position="714"/>
    </location>
</feature>
<dbReference type="AlphaFoldDB" id="A0A4Y1RJ39"/>
<dbReference type="Pfam" id="PF00854">
    <property type="entry name" value="PTR2"/>
    <property type="match status" value="2"/>
</dbReference>
<name>A0A4Y1RJ39_PRUDU</name>
<dbReference type="Gene3D" id="1.20.1250.20">
    <property type="entry name" value="MFS general substrate transporter like domains"/>
    <property type="match status" value="2"/>
</dbReference>
<feature type="transmembrane region" description="Helical" evidence="6">
    <location>
        <begin position="1177"/>
        <end position="1199"/>
    </location>
</feature>
<evidence type="ECO:0000256" key="1">
    <source>
        <dbReference type="ARBA" id="ARBA00004141"/>
    </source>
</evidence>
<gene>
    <name evidence="7" type="ORF">Prudu_015445</name>
</gene>
<dbReference type="EMBL" id="AP019302">
    <property type="protein sequence ID" value="BBH04342.1"/>
    <property type="molecule type" value="Genomic_DNA"/>
</dbReference>